<sequence>EGSETRAEDSSKRAGDELEQEKTKK</sequence>
<dbReference type="Proteomes" id="UP001151760">
    <property type="component" value="Unassembled WGS sequence"/>
</dbReference>
<protein>
    <submittedName>
        <fullName evidence="2">Uncharacterized protein</fullName>
    </submittedName>
</protein>
<reference evidence="2" key="2">
    <citation type="submission" date="2022-01" db="EMBL/GenBank/DDBJ databases">
        <authorList>
            <person name="Yamashiro T."/>
            <person name="Shiraishi A."/>
            <person name="Satake H."/>
            <person name="Nakayama K."/>
        </authorList>
    </citation>
    <scope>NUCLEOTIDE SEQUENCE</scope>
</reference>
<feature type="non-terminal residue" evidence="2">
    <location>
        <position position="1"/>
    </location>
</feature>
<keyword evidence="3" id="KW-1185">Reference proteome</keyword>
<evidence type="ECO:0000256" key="1">
    <source>
        <dbReference type="SAM" id="MobiDB-lite"/>
    </source>
</evidence>
<gene>
    <name evidence="2" type="ORF">Tco_0941130</name>
</gene>
<accession>A0ABQ5DQ02</accession>
<organism evidence="2 3">
    <name type="scientific">Tanacetum coccineum</name>
    <dbReference type="NCBI Taxonomy" id="301880"/>
    <lineage>
        <taxon>Eukaryota</taxon>
        <taxon>Viridiplantae</taxon>
        <taxon>Streptophyta</taxon>
        <taxon>Embryophyta</taxon>
        <taxon>Tracheophyta</taxon>
        <taxon>Spermatophyta</taxon>
        <taxon>Magnoliopsida</taxon>
        <taxon>eudicotyledons</taxon>
        <taxon>Gunneridae</taxon>
        <taxon>Pentapetalae</taxon>
        <taxon>asterids</taxon>
        <taxon>campanulids</taxon>
        <taxon>Asterales</taxon>
        <taxon>Asteraceae</taxon>
        <taxon>Asteroideae</taxon>
        <taxon>Anthemideae</taxon>
        <taxon>Anthemidinae</taxon>
        <taxon>Tanacetum</taxon>
    </lineage>
</organism>
<comment type="caution">
    <text evidence="2">The sequence shown here is derived from an EMBL/GenBank/DDBJ whole genome shotgun (WGS) entry which is preliminary data.</text>
</comment>
<dbReference type="EMBL" id="BQNB010015547">
    <property type="protein sequence ID" value="GJT41265.1"/>
    <property type="molecule type" value="Genomic_DNA"/>
</dbReference>
<reference evidence="2" key="1">
    <citation type="journal article" date="2022" name="Int. J. Mol. Sci.">
        <title>Draft Genome of Tanacetum Coccineum: Genomic Comparison of Closely Related Tanacetum-Family Plants.</title>
        <authorList>
            <person name="Yamashiro T."/>
            <person name="Shiraishi A."/>
            <person name="Nakayama K."/>
            <person name="Satake H."/>
        </authorList>
    </citation>
    <scope>NUCLEOTIDE SEQUENCE</scope>
</reference>
<evidence type="ECO:0000313" key="2">
    <source>
        <dbReference type="EMBL" id="GJT41265.1"/>
    </source>
</evidence>
<feature type="region of interest" description="Disordered" evidence="1">
    <location>
        <begin position="1"/>
        <end position="25"/>
    </location>
</feature>
<evidence type="ECO:0000313" key="3">
    <source>
        <dbReference type="Proteomes" id="UP001151760"/>
    </source>
</evidence>
<name>A0ABQ5DQ02_9ASTR</name>
<proteinExistence type="predicted"/>